<evidence type="ECO:0008006" key="4">
    <source>
        <dbReference type="Google" id="ProtNLM"/>
    </source>
</evidence>
<keyword evidence="1" id="KW-0812">Transmembrane</keyword>
<sequence length="217" mass="24138">MVRREVVIGLAACLGWSALAIQLYLVLWVRWQEQASLIGGLVNFFSYFTVLSNTLVAVVLSQAAFGRESAARRWFLGPAVSSGIAVSIALVGLAYSLLLRHLWQPQGWQWLADELLHDVMPLLFVGYWWCCVEKGSLRLRHLLAWLLYPAGYFAYALLRGESIGVYPYPFIDVASLGYGQVLLNALAILFGFIAIGLLILGLDHWQGGRLAKARTQP</sequence>
<dbReference type="EMBL" id="CP009048">
    <property type="protein sequence ID" value="AIL60337.1"/>
    <property type="molecule type" value="Genomic_DNA"/>
</dbReference>
<evidence type="ECO:0000313" key="2">
    <source>
        <dbReference type="EMBL" id="AIL60337.1"/>
    </source>
</evidence>
<feature type="transmembrane region" description="Helical" evidence="1">
    <location>
        <begin position="74"/>
        <end position="98"/>
    </location>
</feature>
<feature type="transmembrane region" description="Helical" evidence="1">
    <location>
        <begin position="178"/>
        <end position="202"/>
    </location>
</feature>
<organism evidence="2 3">
    <name type="scientific">Pseudomonas alkylphenolica</name>
    <dbReference type="NCBI Taxonomy" id="237609"/>
    <lineage>
        <taxon>Bacteria</taxon>
        <taxon>Pseudomonadati</taxon>
        <taxon>Pseudomonadota</taxon>
        <taxon>Gammaproteobacteria</taxon>
        <taxon>Pseudomonadales</taxon>
        <taxon>Pseudomonadaceae</taxon>
        <taxon>Pseudomonas</taxon>
    </lineage>
</organism>
<name>A0A077F4C6_9PSED</name>
<evidence type="ECO:0000313" key="3">
    <source>
        <dbReference type="Proteomes" id="UP000028931"/>
    </source>
</evidence>
<evidence type="ECO:0000256" key="1">
    <source>
        <dbReference type="SAM" id="Phobius"/>
    </source>
</evidence>
<dbReference type="KEGG" id="palk:PSAKL28_11110"/>
<dbReference type="HOGENOM" id="CLU_077680_0_0_6"/>
<keyword evidence="1" id="KW-1133">Transmembrane helix</keyword>
<dbReference type="NCBIfam" id="NF038065">
    <property type="entry name" value="Pr6Pr"/>
    <property type="match status" value="1"/>
</dbReference>
<dbReference type="OrthoDB" id="9809977at2"/>
<gene>
    <name evidence="2" type="ORF">PSAKL28_11110</name>
</gene>
<feature type="transmembrane region" description="Helical" evidence="1">
    <location>
        <begin position="142"/>
        <end position="158"/>
    </location>
</feature>
<dbReference type="RefSeq" id="WP_038607697.1">
    <property type="nucleotide sequence ID" value="NZ_CP009048.1"/>
</dbReference>
<feature type="transmembrane region" description="Helical" evidence="1">
    <location>
        <begin position="110"/>
        <end position="130"/>
    </location>
</feature>
<reference evidence="2 3" key="1">
    <citation type="submission" date="2014-07" db="EMBL/GenBank/DDBJ databases">
        <authorList>
            <person name="Lee K."/>
            <person name="Lim J.Y."/>
            <person name="Hwang I."/>
        </authorList>
    </citation>
    <scope>NUCLEOTIDE SEQUENCE [LARGE SCALE GENOMIC DNA]</scope>
    <source>
        <strain evidence="2 3">KL28</strain>
    </source>
</reference>
<dbReference type="InterPro" id="IPR049713">
    <property type="entry name" value="Pr6Pr-like"/>
</dbReference>
<keyword evidence="1" id="KW-0472">Membrane</keyword>
<proteinExistence type="predicted"/>
<dbReference type="AlphaFoldDB" id="A0A077F4C6"/>
<accession>A0A077F4C6</accession>
<dbReference type="eggNOG" id="COG2141">
    <property type="taxonomic scope" value="Bacteria"/>
</dbReference>
<dbReference type="Proteomes" id="UP000028931">
    <property type="component" value="Chromosome"/>
</dbReference>
<feature type="transmembrane region" description="Helical" evidence="1">
    <location>
        <begin position="44"/>
        <end position="65"/>
    </location>
</feature>
<protein>
    <recommendedName>
        <fullName evidence="4">Integral membrane protein</fullName>
    </recommendedName>
</protein>